<dbReference type="PANTHER" id="PTHR30136:SF24">
    <property type="entry name" value="HTH-TYPE TRANSCRIPTIONAL REPRESSOR ALLR"/>
    <property type="match status" value="1"/>
</dbReference>
<dbReference type="AlphaFoldDB" id="A0AAW4G609"/>
<gene>
    <name evidence="8" type="ORF">JTZ10_12190</name>
</gene>
<evidence type="ECO:0000313" key="8">
    <source>
        <dbReference type="EMBL" id="MBM7278521.1"/>
    </source>
</evidence>
<evidence type="ECO:0000259" key="7">
    <source>
        <dbReference type="PROSITE" id="PS51077"/>
    </source>
</evidence>
<protein>
    <recommendedName>
        <fullName evidence="6">Glycerol operon regulatory protein</fullName>
    </recommendedName>
</protein>
<evidence type="ECO:0000256" key="4">
    <source>
        <dbReference type="ARBA" id="ARBA00023163"/>
    </source>
</evidence>
<accession>A0AAW4G609</accession>
<dbReference type="SMART" id="SM00346">
    <property type="entry name" value="HTH_ICLR"/>
    <property type="match status" value="1"/>
</dbReference>
<evidence type="ECO:0000256" key="6">
    <source>
        <dbReference type="ARBA" id="ARBA00070406"/>
    </source>
</evidence>
<dbReference type="SUPFAM" id="SSF46785">
    <property type="entry name" value="Winged helix' DNA-binding domain"/>
    <property type="match status" value="1"/>
</dbReference>
<dbReference type="InterPro" id="IPR036388">
    <property type="entry name" value="WH-like_DNA-bd_sf"/>
</dbReference>
<comment type="caution">
    <text evidence="8">The sequence shown here is derived from an EMBL/GenBank/DDBJ whole genome shotgun (WGS) entry which is preliminary data.</text>
</comment>
<dbReference type="GO" id="GO:0003677">
    <property type="term" value="F:DNA binding"/>
    <property type="evidence" value="ECO:0007669"/>
    <property type="project" value="UniProtKB-KW"/>
</dbReference>
<dbReference type="FunFam" id="1.10.10.10:FF:000056">
    <property type="entry name" value="IclR family transcriptional regulator"/>
    <property type="match status" value="1"/>
</dbReference>
<dbReference type="EMBL" id="JAFFGU010000004">
    <property type="protein sequence ID" value="MBM7278521.1"/>
    <property type="molecule type" value="Genomic_DNA"/>
</dbReference>
<sequence length="224" mass="24231">MTTSVGQPPSVLGRALLLLEPFRHRDGLTLTELADRTGFPRSTTHRMLTQLVAVGWIRREGTTYLLGPKMAELGSIAQVHDRVHQAAQPVAYQLYRRTRGAVHVAVAAGEDVLVLEKIGGRWAAASLDTRVGQRRGLHEMVEGAALARHEAGGPTQFHDTQRALAGGEHIRCLAATFDVPGRAATDHLTPGVAVISLTFPTARMHPSADEELRRGVRAVVHSLS</sequence>
<organism evidence="8 9">
    <name type="scientific">Gordonia rubripertincta</name>
    <name type="common">Rhodococcus corallinus</name>
    <dbReference type="NCBI Taxonomy" id="36822"/>
    <lineage>
        <taxon>Bacteria</taxon>
        <taxon>Bacillati</taxon>
        <taxon>Actinomycetota</taxon>
        <taxon>Actinomycetes</taxon>
        <taxon>Mycobacteriales</taxon>
        <taxon>Gordoniaceae</taxon>
        <taxon>Gordonia</taxon>
    </lineage>
</organism>
<dbReference type="SUPFAM" id="SSF55781">
    <property type="entry name" value="GAF domain-like"/>
    <property type="match status" value="1"/>
</dbReference>
<dbReference type="Gene3D" id="3.30.450.40">
    <property type="match status" value="1"/>
</dbReference>
<proteinExistence type="predicted"/>
<dbReference type="Gene3D" id="1.10.10.10">
    <property type="entry name" value="Winged helix-like DNA-binding domain superfamily/Winged helix DNA-binding domain"/>
    <property type="match status" value="1"/>
</dbReference>
<keyword evidence="3" id="KW-0238">DNA-binding</keyword>
<dbReference type="GO" id="GO:0045892">
    <property type="term" value="P:negative regulation of DNA-templated transcription"/>
    <property type="evidence" value="ECO:0007669"/>
    <property type="project" value="TreeGrafter"/>
</dbReference>
<keyword evidence="2" id="KW-0805">Transcription regulation</keyword>
<keyword evidence="4" id="KW-0804">Transcription</keyword>
<dbReference type="GO" id="GO:0006071">
    <property type="term" value="P:glycerol metabolic process"/>
    <property type="evidence" value="ECO:0007669"/>
    <property type="project" value="UniProtKB-KW"/>
</dbReference>
<feature type="domain" description="HTH iclR-type" evidence="7">
    <location>
        <begin position="9"/>
        <end position="68"/>
    </location>
</feature>
<comment type="function">
    <text evidence="5">May be an activator protein for the gylABX operon.</text>
</comment>
<dbReference type="GO" id="GO:0003700">
    <property type="term" value="F:DNA-binding transcription factor activity"/>
    <property type="evidence" value="ECO:0007669"/>
    <property type="project" value="TreeGrafter"/>
</dbReference>
<evidence type="ECO:0000313" key="9">
    <source>
        <dbReference type="Proteomes" id="UP001195196"/>
    </source>
</evidence>
<evidence type="ECO:0000256" key="3">
    <source>
        <dbReference type="ARBA" id="ARBA00023125"/>
    </source>
</evidence>
<dbReference type="RefSeq" id="WP_143931701.1">
    <property type="nucleotide sequence ID" value="NZ_JAFFGU010000004.1"/>
</dbReference>
<dbReference type="InterPro" id="IPR005471">
    <property type="entry name" value="Tscrpt_reg_IclR_N"/>
</dbReference>
<evidence type="ECO:0000256" key="1">
    <source>
        <dbReference type="ARBA" id="ARBA00022798"/>
    </source>
</evidence>
<dbReference type="PROSITE" id="PS51077">
    <property type="entry name" value="HTH_ICLR"/>
    <property type="match status" value="1"/>
</dbReference>
<keyword evidence="1" id="KW-0319">Glycerol metabolism</keyword>
<dbReference type="Proteomes" id="UP001195196">
    <property type="component" value="Unassembled WGS sequence"/>
</dbReference>
<reference evidence="8" key="1">
    <citation type="submission" date="2021-02" db="EMBL/GenBank/DDBJ databases">
        <title>Taxonomy, biology and ecology of Rhodococcus bacteria occurring in California pistachio and other woody hosts as revealed by genome sequence analyses.</title>
        <authorList>
            <person name="Riely B."/>
            <person name="Gai Y."/>
        </authorList>
    </citation>
    <scope>NUCLEOTIDE SEQUENCE</scope>
    <source>
        <strain evidence="8">BP-295</strain>
    </source>
</reference>
<dbReference type="InterPro" id="IPR050707">
    <property type="entry name" value="HTH_MetabolicPath_Reg"/>
</dbReference>
<name>A0AAW4G609_GORRU</name>
<dbReference type="InterPro" id="IPR029016">
    <property type="entry name" value="GAF-like_dom_sf"/>
</dbReference>
<dbReference type="InterPro" id="IPR036390">
    <property type="entry name" value="WH_DNA-bd_sf"/>
</dbReference>
<dbReference type="PANTHER" id="PTHR30136">
    <property type="entry name" value="HELIX-TURN-HELIX TRANSCRIPTIONAL REGULATOR, ICLR FAMILY"/>
    <property type="match status" value="1"/>
</dbReference>
<evidence type="ECO:0000256" key="2">
    <source>
        <dbReference type="ARBA" id="ARBA00023015"/>
    </source>
</evidence>
<dbReference type="Pfam" id="PF09339">
    <property type="entry name" value="HTH_IclR"/>
    <property type="match status" value="1"/>
</dbReference>
<evidence type="ECO:0000256" key="5">
    <source>
        <dbReference type="ARBA" id="ARBA00058938"/>
    </source>
</evidence>